<dbReference type="Proteomes" id="UP000006906">
    <property type="component" value="Chromosome 2"/>
</dbReference>
<keyword evidence="2" id="KW-1185">Reference proteome</keyword>
<evidence type="ECO:0000313" key="1">
    <source>
        <dbReference type="EMBL" id="PNW87639.1"/>
    </source>
</evidence>
<proteinExistence type="predicted"/>
<organism evidence="1 2">
    <name type="scientific">Chlamydomonas reinhardtii</name>
    <name type="common">Chlamydomonas smithii</name>
    <dbReference type="NCBI Taxonomy" id="3055"/>
    <lineage>
        <taxon>Eukaryota</taxon>
        <taxon>Viridiplantae</taxon>
        <taxon>Chlorophyta</taxon>
        <taxon>core chlorophytes</taxon>
        <taxon>Chlorophyceae</taxon>
        <taxon>CS clade</taxon>
        <taxon>Chlamydomonadales</taxon>
        <taxon>Chlamydomonadaceae</taxon>
        <taxon>Chlamydomonas</taxon>
    </lineage>
</organism>
<sequence>MWGHNTPRSCLCGVAKSIVIFDKRVKGRPWATINYYAAVSPRYGGLHIQLVSGTKGPGYTAPRVYTTKAGALAAGPTEEEFEAFIKAMLDKQVVWIKGVGGDEEVGQTHLLYAPTQPNQTMPDDPRYKPIHRSVVDGDWARPNGITPETHTLLPPYSPDMHSVIELTHAHLMLHFQTFINNRVQVQFDTLQPYLDELERLFNTLITHAYVWKLTVRVYKTVLPAIVQAKGAYPDKEDR</sequence>
<dbReference type="RefSeq" id="XP_042927893.1">
    <property type="nucleotide sequence ID" value="XM_043060133.1"/>
</dbReference>
<accession>A0A2K3E4C7</accession>
<dbReference type="OrthoDB" id="556785at2759"/>
<dbReference type="GeneID" id="66052553"/>
<gene>
    <name evidence="1" type="ORF">CHLRE_02g142006v5</name>
</gene>
<name>A0A2K3E4C7_CHLRE</name>
<protein>
    <submittedName>
        <fullName evidence="1">Uncharacterized protein</fullName>
    </submittedName>
</protein>
<evidence type="ECO:0000313" key="2">
    <source>
        <dbReference type="Proteomes" id="UP000006906"/>
    </source>
</evidence>
<dbReference type="Gramene" id="PNW87639">
    <property type="protein sequence ID" value="PNW87639"/>
    <property type="gene ID" value="CHLRE_02g142006v5"/>
</dbReference>
<dbReference type="KEGG" id="cre:CHLRE_02g142006v5"/>
<dbReference type="EMBL" id="CM008963">
    <property type="protein sequence ID" value="PNW87639.1"/>
    <property type="molecule type" value="Genomic_DNA"/>
</dbReference>
<dbReference type="AlphaFoldDB" id="A0A2K3E4C7"/>
<reference evidence="1 2" key="1">
    <citation type="journal article" date="2007" name="Science">
        <title>The Chlamydomonas genome reveals the evolution of key animal and plant functions.</title>
        <authorList>
            <person name="Merchant S.S."/>
            <person name="Prochnik S.E."/>
            <person name="Vallon O."/>
            <person name="Harris E.H."/>
            <person name="Karpowicz S.J."/>
            <person name="Witman G.B."/>
            <person name="Terry A."/>
            <person name="Salamov A."/>
            <person name="Fritz-Laylin L.K."/>
            <person name="Marechal-Drouard L."/>
            <person name="Marshall W.F."/>
            <person name="Qu L.H."/>
            <person name="Nelson D.R."/>
            <person name="Sanderfoot A.A."/>
            <person name="Spalding M.H."/>
            <person name="Kapitonov V.V."/>
            <person name="Ren Q."/>
            <person name="Ferris P."/>
            <person name="Lindquist E."/>
            <person name="Shapiro H."/>
            <person name="Lucas S.M."/>
            <person name="Grimwood J."/>
            <person name="Schmutz J."/>
            <person name="Cardol P."/>
            <person name="Cerutti H."/>
            <person name="Chanfreau G."/>
            <person name="Chen C.L."/>
            <person name="Cognat V."/>
            <person name="Croft M.T."/>
            <person name="Dent R."/>
            <person name="Dutcher S."/>
            <person name="Fernandez E."/>
            <person name="Fukuzawa H."/>
            <person name="Gonzalez-Ballester D."/>
            <person name="Gonzalez-Halphen D."/>
            <person name="Hallmann A."/>
            <person name="Hanikenne M."/>
            <person name="Hippler M."/>
            <person name="Inwood W."/>
            <person name="Jabbari K."/>
            <person name="Kalanon M."/>
            <person name="Kuras R."/>
            <person name="Lefebvre P.A."/>
            <person name="Lemaire S.D."/>
            <person name="Lobanov A.V."/>
            <person name="Lohr M."/>
            <person name="Manuell A."/>
            <person name="Meier I."/>
            <person name="Mets L."/>
            <person name="Mittag M."/>
            <person name="Mittelmeier T."/>
            <person name="Moroney J.V."/>
            <person name="Moseley J."/>
            <person name="Napoli C."/>
            <person name="Nedelcu A.M."/>
            <person name="Niyogi K."/>
            <person name="Novoselov S.V."/>
            <person name="Paulsen I.T."/>
            <person name="Pazour G."/>
            <person name="Purton S."/>
            <person name="Ral J.P."/>
            <person name="Riano-Pachon D.M."/>
            <person name="Riekhof W."/>
            <person name="Rymarquis L."/>
            <person name="Schroda M."/>
            <person name="Stern D."/>
            <person name="Umen J."/>
            <person name="Willows R."/>
            <person name="Wilson N."/>
            <person name="Zimmer S.L."/>
            <person name="Allmer J."/>
            <person name="Balk J."/>
            <person name="Bisova K."/>
            <person name="Chen C.J."/>
            <person name="Elias M."/>
            <person name="Gendler K."/>
            <person name="Hauser C."/>
            <person name="Lamb M.R."/>
            <person name="Ledford H."/>
            <person name="Long J.C."/>
            <person name="Minagawa J."/>
            <person name="Page M.D."/>
            <person name="Pan J."/>
            <person name="Pootakham W."/>
            <person name="Roje S."/>
            <person name="Rose A."/>
            <person name="Stahlberg E."/>
            <person name="Terauchi A.M."/>
            <person name="Yang P."/>
            <person name="Ball S."/>
            <person name="Bowler C."/>
            <person name="Dieckmann C.L."/>
            <person name="Gladyshev V.N."/>
            <person name="Green P."/>
            <person name="Jorgensen R."/>
            <person name="Mayfield S."/>
            <person name="Mueller-Roeber B."/>
            <person name="Rajamani S."/>
            <person name="Sayre R.T."/>
            <person name="Brokstein P."/>
            <person name="Dubchak I."/>
            <person name="Goodstein D."/>
            <person name="Hornick L."/>
            <person name="Huang Y.W."/>
            <person name="Jhaveri J."/>
            <person name="Luo Y."/>
            <person name="Martinez D."/>
            <person name="Ngau W.C."/>
            <person name="Otillar B."/>
            <person name="Poliakov A."/>
            <person name="Porter A."/>
            <person name="Szajkowski L."/>
            <person name="Werner G."/>
            <person name="Zhou K."/>
            <person name="Grigoriev I.V."/>
            <person name="Rokhsar D.S."/>
            <person name="Grossman A.R."/>
        </authorList>
    </citation>
    <scope>NUCLEOTIDE SEQUENCE [LARGE SCALE GENOMIC DNA]</scope>
    <source>
        <strain evidence="2">CC-503</strain>
    </source>
</reference>
<dbReference type="InParanoid" id="A0A2K3E4C7"/>